<dbReference type="EMBL" id="CP121671">
    <property type="protein sequence ID" value="WFT76962.1"/>
    <property type="molecule type" value="Genomic_DNA"/>
</dbReference>
<evidence type="ECO:0000313" key="13">
    <source>
        <dbReference type="EMBL" id="WFT76962.1"/>
    </source>
</evidence>
<sequence length="222" mass="26002">MMAIFTVAIAPAIALMTFIYLSKRIELEPLPLIIRMFIFGALLVFPLLFIQYAFESEGLFQTPLLKSIFLAGLLEEFFKWFVFMFVIFYHTSFDHHYDGIIYGVAISLGFATLENIIYLFANGIEFAFFRALFPVSSHALFGVLMGFYMGKAKFSSNHRKLYIFLAFVIPFLLHSFYGYFVVSNEWLYYVIPFMIILWLIGVRKIRLANKHHEQLIHTYKNE</sequence>
<proteinExistence type="inferred from homology"/>
<keyword evidence="7 11" id="KW-0378">Hydrolase</keyword>
<dbReference type="PIRSF" id="PIRSF016933">
    <property type="entry name" value="PrsW"/>
    <property type="match status" value="1"/>
</dbReference>
<keyword evidence="8 12" id="KW-1133">Transmembrane helix</keyword>
<keyword evidence="14" id="KW-1185">Reference proteome</keyword>
<keyword evidence="6 12" id="KW-0812">Transmembrane</keyword>
<evidence type="ECO:0000256" key="8">
    <source>
        <dbReference type="ARBA" id="ARBA00022989"/>
    </source>
</evidence>
<evidence type="ECO:0000313" key="14">
    <source>
        <dbReference type="Proteomes" id="UP001221597"/>
    </source>
</evidence>
<keyword evidence="4 11" id="KW-1003">Cell membrane</keyword>
<evidence type="ECO:0000256" key="3">
    <source>
        <dbReference type="ARBA" id="ARBA00018997"/>
    </source>
</evidence>
<evidence type="ECO:0000256" key="12">
    <source>
        <dbReference type="SAM" id="Phobius"/>
    </source>
</evidence>
<dbReference type="PANTHER" id="PTHR36844">
    <property type="entry name" value="PROTEASE PRSW"/>
    <property type="match status" value="1"/>
</dbReference>
<evidence type="ECO:0000256" key="9">
    <source>
        <dbReference type="ARBA" id="ARBA00023136"/>
    </source>
</evidence>
<keyword evidence="9 11" id="KW-0472">Membrane</keyword>
<dbReference type="Pfam" id="PF13367">
    <property type="entry name" value="PrsW-protease"/>
    <property type="match status" value="1"/>
</dbReference>
<feature type="transmembrane region" description="Helical" evidence="12">
    <location>
        <begin position="6"/>
        <end position="22"/>
    </location>
</feature>
<dbReference type="PANTHER" id="PTHR36844:SF1">
    <property type="entry name" value="PROTEASE PRSW"/>
    <property type="match status" value="1"/>
</dbReference>
<feature type="transmembrane region" description="Helical" evidence="12">
    <location>
        <begin position="186"/>
        <end position="202"/>
    </location>
</feature>
<evidence type="ECO:0000256" key="4">
    <source>
        <dbReference type="ARBA" id="ARBA00022475"/>
    </source>
</evidence>
<reference evidence="13 14" key="1">
    <citation type="submission" date="2023-04" db="EMBL/GenBank/DDBJ databases">
        <title>Genome sequence of Halobacillus naozhouensis KACC 21980.</title>
        <authorList>
            <person name="Kim S."/>
            <person name="Heo J."/>
            <person name="Kwon S.-W."/>
        </authorList>
    </citation>
    <scope>NUCLEOTIDE SEQUENCE [LARGE SCALE GENOMIC DNA]</scope>
    <source>
        <strain evidence="13 14">KCTC 13234</strain>
    </source>
</reference>
<feature type="transmembrane region" description="Helical" evidence="12">
    <location>
        <begin position="34"/>
        <end position="54"/>
    </location>
</feature>
<feature type="transmembrane region" description="Helical" evidence="12">
    <location>
        <begin position="100"/>
        <end position="121"/>
    </location>
</feature>
<feature type="transmembrane region" description="Helical" evidence="12">
    <location>
        <begin position="66"/>
        <end position="88"/>
    </location>
</feature>
<comment type="function">
    <text evidence="11">Involved in the degradation of specific anti-sigma factors.</text>
</comment>
<feature type="transmembrane region" description="Helical" evidence="12">
    <location>
        <begin position="161"/>
        <end position="180"/>
    </location>
</feature>
<evidence type="ECO:0000256" key="10">
    <source>
        <dbReference type="ARBA" id="ARBA00030345"/>
    </source>
</evidence>
<evidence type="ECO:0000256" key="5">
    <source>
        <dbReference type="ARBA" id="ARBA00022670"/>
    </source>
</evidence>
<evidence type="ECO:0000256" key="1">
    <source>
        <dbReference type="ARBA" id="ARBA00004651"/>
    </source>
</evidence>
<dbReference type="InterPro" id="IPR023596">
    <property type="entry name" value="Peptidase_PrsW_arch/bac"/>
</dbReference>
<dbReference type="GO" id="GO:0008233">
    <property type="term" value="F:peptidase activity"/>
    <property type="evidence" value="ECO:0007669"/>
    <property type="project" value="UniProtKB-KW"/>
</dbReference>
<evidence type="ECO:0000256" key="11">
    <source>
        <dbReference type="PIRNR" id="PIRNR016933"/>
    </source>
</evidence>
<accession>A0ABY8J5T6</accession>
<name>A0ABY8J5T6_9BACI</name>
<protein>
    <recommendedName>
        <fullName evidence="3 11">Protease PrsW</fullName>
        <ecNumber evidence="11">3.4.-.-</ecNumber>
    </recommendedName>
    <alternativeName>
        <fullName evidence="10 11">Protease responsible for activating sigma-W</fullName>
    </alternativeName>
</protein>
<dbReference type="GO" id="GO:0006508">
    <property type="term" value="P:proteolysis"/>
    <property type="evidence" value="ECO:0007669"/>
    <property type="project" value="UniProtKB-KW"/>
</dbReference>
<dbReference type="RefSeq" id="WP_283078899.1">
    <property type="nucleotide sequence ID" value="NZ_CP121671.1"/>
</dbReference>
<evidence type="ECO:0000256" key="7">
    <source>
        <dbReference type="ARBA" id="ARBA00022801"/>
    </source>
</evidence>
<dbReference type="EC" id="3.4.-.-" evidence="11"/>
<dbReference type="InterPro" id="IPR026898">
    <property type="entry name" value="PrsW"/>
</dbReference>
<evidence type="ECO:0000256" key="6">
    <source>
        <dbReference type="ARBA" id="ARBA00022692"/>
    </source>
</evidence>
<comment type="similarity">
    <text evidence="2 11">Belongs to the protease PrsW family.</text>
</comment>
<evidence type="ECO:0000256" key="2">
    <source>
        <dbReference type="ARBA" id="ARBA00009165"/>
    </source>
</evidence>
<keyword evidence="5 11" id="KW-0645">Protease</keyword>
<gene>
    <name evidence="13" type="primary">prsW</name>
    <name evidence="13" type="ORF">P9989_11955</name>
</gene>
<organism evidence="13 14">
    <name type="scientific">Halobacillus naozhouensis</name>
    <dbReference type="NCBI Taxonomy" id="554880"/>
    <lineage>
        <taxon>Bacteria</taxon>
        <taxon>Bacillati</taxon>
        <taxon>Bacillota</taxon>
        <taxon>Bacilli</taxon>
        <taxon>Bacillales</taxon>
        <taxon>Bacillaceae</taxon>
        <taxon>Halobacillus</taxon>
    </lineage>
</organism>
<comment type="subcellular location">
    <subcellularLocation>
        <location evidence="1">Cell membrane</location>
        <topology evidence="1">Multi-pass membrane protein</topology>
    </subcellularLocation>
</comment>
<dbReference type="NCBIfam" id="NF033739">
    <property type="entry name" value="intramemb_PrsW"/>
    <property type="match status" value="1"/>
</dbReference>
<feature type="transmembrane region" description="Helical" evidence="12">
    <location>
        <begin position="127"/>
        <end position="149"/>
    </location>
</feature>
<dbReference type="Proteomes" id="UP001221597">
    <property type="component" value="Chromosome"/>
</dbReference>